<dbReference type="Pfam" id="PF11068">
    <property type="entry name" value="YlqD"/>
    <property type="match status" value="1"/>
</dbReference>
<dbReference type="RefSeq" id="WP_071976662.1">
    <property type="nucleotide sequence ID" value="NZ_CP065424.1"/>
</dbReference>
<sequence>MQLLQTVTVKQVLTEQSKKELHQSYYQKKMMLQKECDQLRFELKKLDRTKKFPSASLKSHFEKEINGRKEKIKLIDFQIEQLNILPLGSEIKEKEVQALVDVNVGDSWDQITKEQMIIVKDGIIIEIR</sequence>
<dbReference type="AlphaFoldDB" id="A0A8E2LDN2"/>
<organism evidence="1 2">
    <name type="scientific">Heyndrickxia oleronia</name>
    <dbReference type="NCBI Taxonomy" id="38875"/>
    <lineage>
        <taxon>Bacteria</taxon>
        <taxon>Bacillati</taxon>
        <taxon>Bacillota</taxon>
        <taxon>Bacilli</taxon>
        <taxon>Bacillales</taxon>
        <taxon>Bacillaceae</taxon>
        <taxon>Heyndrickxia</taxon>
    </lineage>
</organism>
<accession>A0A8E2LDN2</accession>
<keyword evidence="2" id="KW-1185">Reference proteome</keyword>
<gene>
    <name evidence="1" type="ORF">BWZ43_21215</name>
</gene>
<comment type="caution">
    <text evidence="1">The sequence shown here is derived from an EMBL/GenBank/DDBJ whole genome shotgun (WGS) entry which is preliminary data.</text>
</comment>
<reference evidence="1 2" key="1">
    <citation type="submission" date="2017-01" db="EMBL/GenBank/DDBJ databases">
        <title>Draft genome sequence of Bacillus oleronius.</title>
        <authorList>
            <person name="Allam M."/>
        </authorList>
    </citation>
    <scope>NUCLEOTIDE SEQUENCE [LARGE SCALE GENOMIC DNA]</scope>
    <source>
        <strain evidence="1 2">DSM 9356</strain>
    </source>
</reference>
<dbReference type="EMBL" id="MTLA01000321">
    <property type="protein sequence ID" value="OOP66394.1"/>
    <property type="molecule type" value="Genomic_DNA"/>
</dbReference>
<dbReference type="Proteomes" id="UP000189761">
    <property type="component" value="Unassembled WGS sequence"/>
</dbReference>
<dbReference type="Gene3D" id="6.10.140.1110">
    <property type="match status" value="1"/>
</dbReference>
<protein>
    <recommendedName>
        <fullName evidence="3">YlqD protein</fullName>
    </recommendedName>
</protein>
<evidence type="ECO:0000313" key="2">
    <source>
        <dbReference type="Proteomes" id="UP000189761"/>
    </source>
</evidence>
<name>A0A8E2LDN2_9BACI</name>
<proteinExistence type="predicted"/>
<evidence type="ECO:0000313" key="1">
    <source>
        <dbReference type="EMBL" id="OOP66394.1"/>
    </source>
</evidence>
<evidence type="ECO:0008006" key="3">
    <source>
        <dbReference type="Google" id="ProtNLM"/>
    </source>
</evidence>
<dbReference type="InterPro" id="IPR021297">
    <property type="entry name" value="YlqD"/>
</dbReference>